<keyword evidence="5" id="KW-1185">Reference proteome</keyword>
<dbReference type="SUPFAM" id="SSF50104">
    <property type="entry name" value="Translation proteins SH3-like domain"/>
    <property type="match status" value="1"/>
</dbReference>
<reference evidence="4" key="1">
    <citation type="journal article" date="2023" name="Mol. Phylogenet. Evol.">
        <title>Genome-scale phylogeny and comparative genomics of the fungal order Sordariales.</title>
        <authorList>
            <person name="Hensen N."/>
            <person name="Bonometti L."/>
            <person name="Westerberg I."/>
            <person name="Brannstrom I.O."/>
            <person name="Guillou S."/>
            <person name="Cros-Aarteil S."/>
            <person name="Calhoun S."/>
            <person name="Haridas S."/>
            <person name="Kuo A."/>
            <person name="Mondo S."/>
            <person name="Pangilinan J."/>
            <person name="Riley R."/>
            <person name="LaButti K."/>
            <person name="Andreopoulos B."/>
            <person name="Lipzen A."/>
            <person name="Chen C."/>
            <person name="Yan M."/>
            <person name="Daum C."/>
            <person name="Ng V."/>
            <person name="Clum A."/>
            <person name="Steindorff A."/>
            <person name="Ohm R.A."/>
            <person name="Martin F."/>
            <person name="Silar P."/>
            <person name="Natvig D.O."/>
            <person name="Lalanne C."/>
            <person name="Gautier V."/>
            <person name="Ament-Velasquez S.L."/>
            <person name="Kruys A."/>
            <person name="Hutchinson M.I."/>
            <person name="Powell A.J."/>
            <person name="Barry K."/>
            <person name="Miller A.N."/>
            <person name="Grigoriev I.V."/>
            <person name="Debuchy R."/>
            <person name="Gladieux P."/>
            <person name="Hiltunen Thoren M."/>
            <person name="Johannesson H."/>
        </authorList>
    </citation>
    <scope>NUCLEOTIDE SEQUENCE</scope>
    <source>
        <strain evidence="4">PSN293</strain>
    </source>
</reference>
<dbReference type="InterPro" id="IPR001857">
    <property type="entry name" value="Ribosomal_bL19"/>
</dbReference>
<accession>A0AAN6Y3Q2</accession>
<evidence type="ECO:0000256" key="3">
    <source>
        <dbReference type="ARBA" id="ARBA00023274"/>
    </source>
</evidence>
<evidence type="ECO:0000313" key="5">
    <source>
        <dbReference type="Proteomes" id="UP001301769"/>
    </source>
</evidence>
<gene>
    <name evidence="4" type="ORF">QBC37DRAFT_441727</name>
</gene>
<organism evidence="4 5">
    <name type="scientific">Rhypophila decipiens</name>
    <dbReference type="NCBI Taxonomy" id="261697"/>
    <lineage>
        <taxon>Eukaryota</taxon>
        <taxon>Fungi</taxon>
        <taxon>Dikarya</taxon>
        <taxon>Ascomycota</taxon>
        <taxon>Pezizomycotina</taxon>
        <taxon>Sordariomycetes</taxon>
        <taxon>Sordariomycetidae</taxon>
        <taxon>Sordariales</taxon>
        <taxon>Naviculisporaceae</taxon>
        <taxon>Rhypophila</taxon>
    </lineage>
</organism>
<dbReference type="PANTHER" id="PTHR15680">
    <property type="entry name" value="RIBOSOMAL PROTEIN L19"/>
    <property type="match status" value="1"/>
</dbReference>
<dbReference type="InterPro" id="IPR008991">
    <property type="entry name" value="Translation_prot_SH3-like_sf"/>
</dbReference>
<dbReference type="FunFam" id="2.30.30.790:FF:000007">
    <property type="entry name" value="Mitochondrial ribosomal protein, putative"/>
    <property type="match status" value="1"/>
</dbReference>
<evidence type="ECO:0000313" key="4">
    <source>
        <dbReference type="EMBL" id="KAK4211949.1"/>
    </source>
</evidence>
<dbReference type="GO" id="GO:0003735">
    <property type="term" value="F:structural constituent of ribosome"/>
    <property type="evidence" value="ECO:0007669"/>
    <property type="project" value="InterPro"/>
</dbReference>
<sequence length="254" mass="28279">MNATPLVRRPLGCLKNSLRQARQLKESRLLVARGMATTTTETTGSEAPPPPRHHVFQIIDRKTKKTRTAFAIYKPAIKPSLPTLKELPPILSPPKLNKPPSNPLPALHAEQIKKMDPTGARTRLFAKTRGAARVGDILMVTHRRSGEPFSGVLIEIRRRGIDTAILLRNHLAKVGVEMWFKIYNKNVAGIEIVKRAKKRARRARLTYMRKAKHDRCDVSAAVFAWKKTRKVTTIKASAKKAAKGGKNAAGKKAK</sequence>
<dbReference type="Pfam" id="PF01245">
    <property type="entry name" value="Ribosomal_L19"/>
    <property type="match status" value="1"/>
</dbReference>
<dbReference type="InterPro" id="IPR038657">
    <property type="entry name" value="Ribosomal_bL19_sf"/>
</dbReference>
<dbReference type="EMBL" id="MU858137">
    <property type="protein sequence ID" value="KAK4211949.1"/>
    <property type="molecule type" value="Genomic_DNA"/>
</dbReference>
<reference evidence="4" key="2">
    <citation type="submission" date="2023-05" db="EMBL/GenBank/DDBJ databases">
        <authorList>
            <consortium name="Lawrence Berkeley National Laboratory"/>
            <person name="Steindorff A."/>
            <person name="Hensen N."/>
            <person name="Bonometti L."/>
            <person name="Westerberg I."/>
            <person name="Brannstrom I.O."/>
            <person name="Guillou S."/>
            <person name="Cros-Aarteil S."/>
            <person name="Calhoun S."/>
            <person name="Haridas S."/>
            <person name="Kuo A."/>
            <person name="Mondo S."/>
            <person name="Pangilinan J."/>
            <person name="Riley R."/>
            <person name="Labutti K."/>
            <person name="Andreopoulos B."/>
            <person name="Lipzen A."/>
            <person name="Chen C."/>
            <person name="Yanf M."/>
            <person name="Daum C."/>
            <person name="Ng V."/>
            <person name="Clum A."/>
            <person name="Ohm R."/>
            <person name="Martin F."/>
            <person name="Silar P."/>
            <person name="Natvig D."/>
            <person name="Lalanne C."/>
            <person name="Gautier V."/>
            <person name="Ament-Velasquez S.L."/>
            <person name="Kruys A."/>
            <person name="Hutchinson M.I."/>
            <person name="Powell A.J."/>
            <person name="Barry K."/>
            <person name="Miller A.N."/>
            <person name="Grigoriev I.V."/>
            <person name="Debuchy R."/>
            <person name="Gladieux P."/>
            <person name="Thoren M.H."/>
            <person name="Johannesson H."/>
        </authorList>
    </citation>
    <scope>NUCLEOTIDE SEQUENCE</scope>
    <source>
        <strain evidence="4">PSN293</strain>
    </source>
</reference>
<dbReference type="Gene3D" id="2.30.30.790">
    <property type="match status" value="1"/>
</dbReference>
<dbReference type="AlphaFoldDB" id="A0AAN6Y3Q2"/>
<dbReference type="GO" id="GO:0005762">
    <property type="term" value="C:mitochondrial large ribosomal subunit"/>
    <property type="evidence" value="ECO:0007669"/>
    <property type="project" value="TreeGrafter"/>
</dbReference>
<comment type="caution">
    <text evidence="4">The sequence shown here is derived from an EMBL/GenBank/DDBJ whole genome shotgun (WGS) entry which is preliminary data.</text>
</comment>
<protein>
    <submittedName>
        <fullName evidence="4">Translation protein SH3-like domain-containing protein</fullName>
    </submittedName>
</protein>
<dbReference type="PANTHER" id="PTHR15680:SF9">
    <property type="entry name" value="LARGE RIBOSOMAL SUBUNIT PROTEIN BL19M"/>
    <property type="match status" value="1"/>
</dbReference>
<dbReference type="GO" id="GO:0006412">
    <property type="term" value="P:translation"/>
    <property type="evidence" value="ECO:0007669"/>
    <property type="project" value="InterPro"/>
</dbReference>
<evidence type="ECO:0000256" key="1">
    <source>
        <dbReference type="ARBA" id="ARBA00005781"/>
    </source>
</evidence>
<comment type="similarity">
    <text evidence="1">Belongs to the bacterial ribosomal protein bL19 family.</text>
</comment>
<dbReference type="Proteomes" id="UP001301769">
    <property type="component" value="Unassembled WGS sequence"/>
</dbReference>
<evidence type="ECO:0000256" key="2">
    <source>
        <dbReference type="ARBA" id="ARBA00022980"/>
    </source>
</evidence>
<proteinExistence type="inferred from homology"/>
<name>A0AAN6Y3Q2_9PEZI</name>
<keyword evidence="2" id="KW-0689">Ribosomal protein</keyword>
<keyword evidence="3" id="KW-0687">Ribonucleoprotein</keyword>